<dbReference type="PANTHER" id="PTHR33318">
    <property type="entry name" value="ASPARTYL/GLUTAMYL-TRNA(ASN/GLN) AMIDOTRANSFERASE SUBUNIT"/>
    <property type="match status" value="1"/>
</dbReference>
<dbReference type="EMBL" id="JBJUIK010000012">
    <property type="protein sequence ID" value="KAL3510044.1"/>
    <property type="molecule type" value="Genomic_DNA"/>
</dbReference>
<dbReference type="InterPro" id="IPR039300">
    <property type="entry name" value="JASON"/>
</dbReference>
<evidence type="ECO:0008006" key="4">
    <source>
        <dbReference type="Google" id="ProtNLM"/>
    </source>
</evidence>
<dbReference type="AlphaFoldDB" id="A0ABD2YRN3"/>
<name>A0ABD2YRN3_9GENT</name>
<feature type="region of interest" description="Disordered" evidence="1">
    <location>
        <begin position="73"/>
        <end position="123"/>
    </location>
</feature>
<feature type="compositionally biased region" description="Low complexity" evidence="1">
    <location>
        <begin position="73"/>
        <end position="83"/>
    </location>
</feature>
<feature type="compositionally biased region" description="Polar residues" evidence="1">
    <location>
        <begin position="252"/>
        <end position="263"/>
    </location>
</feature>
<dbReference type="Proteomes" id="UP001630127">
    <property type="component" value="Unassembled WGS sequence"/>
</dbReference>
<dbReference type="PANTHER" id="PTHR33318:SF7">
    <property type="entry name" value="PROTEIN JASON"/>
    <property type="match status" value="1"/>
</dbReference>
<feature type="compositionally biased region" description="Polar residues" evidence="1">
    <location>
        <begin position="512"/>
        <end position="522"/>
    </location>
</feature>
<comment type="caution">
    <text evidence="2">The sequence shown here is derived from an EMBL/GenBank/DDBJ whole genome shotgun (WGS) entry which is preliminary data.</text>
</comment>
<feature type="region of interest" description="Disordered" evidence="1">
    <location>
        <begin position="288"/>
        <end position="330"/>
    </location>
</feature>
<feature type="region of interest" description="Disordered" evidence="1">
    <location>
        <begin position="511"/>
        <end position="541"/>
    </location>
</feature>
<organism evidence="2 3">
    <name type="scientific">Cinchona calisaya</name>
    <dbReference type="NCBI Taxonomy" id="153742"/>
    <lineage>
        <taxon>Eukaryota</taxon>
        <taxon>Viridiplantae</taxon>
        <taxon>Streptophyta</taxon>
        <taxon>Embryophyta</taxon>
        <taxon>Tracheophyta</taxon>
        <taxon>Spermatophyta</taxon>
        <taxon>Magnoliopsida</taxon>
        <taxon>eudicotyledons</taxon>
        <taxon>Gunneridae</taxon>
        <taxon>Pentapetalae</taxon>
        <taxon>asterids</taxon>
        <taxon>lamiids</taxon>
        <taxon>Gentianales</taxon>
        <taxon>Rubiaceae</taxon>
        <taxon>Cinchonoideae</taxon>
        <taxon>Cinchoneae</taxon>
        <taxon>Cinchona</taxon>
    </lineage>
</organism>
<accession>A0ABD2YRN3</accession>
<feature type="compositionally biased region" description="Polar residues" evidence="1">
    <location>
        <begin position="288"/>
        <end position="319"/>
    </location>
</feature>
<keyword evidence="3" id="KW-1185">Reference proteome</keyword>
<evidence type="ECO:0000313" key="3">
    <source>
        <dbReference type="Proteomes" id="UP001630127"/>
    </source>
</evidence>
<evidence type="ECO:0000256" key="1">
    <source>
        <dbReference type="SAM" id="MobiDB-lite"/>
    </source>
</evidence>
<feature type="region of interest" description="Disordered" evidence="1">
    <location>
        <begin position="158"/>
        <end position="178"/>
    </location>
</feature>
<protein>
    <recommendedName>
        <fullName evidence="4">Protein JASON</fullName>
    </recommendedName>
</protein>
<evidence type="ECO:0000313" key="2">
    <source>
        <dbReference type="EMBL" id="KAL3510044.1"/>
    </source>
</evidence>
<sequence length="553" mass="60760">MKCYSSAWLRIPSSSSETEAASAWGAAQFDDSKRRRPRRIEIGFLGLERFFTTAMVAAMGCLFGCFGVKDSTASSNSDSSSSTPAVKMGAVTRKRNPLSSSLLSEDNDGMPTKANNDQDLGIPKPELGFSLKELKDEAKFLKACGTLPETPTEIRKVSEKFQDSSTQKGEQEGPKFRSWFTDTPFEKLNLETECNQPPTPIEDHEQWVKVSHSAEHTPSSCMTNGKIAERASSSSNEGYETKNDRSMKRIVSPSNSHTCSSATPGDISPSLAGKNKSVHFDFDADMSSVSSKRYPSGTSAHNSKQSASAINSSTAKSSPYPTPLKLSDEMQTPGTVFPAHLDAMGQGKNTRVRSQYAYSVRNPAENFSLWKEMKNEDTNCENLHNHTRESREQNDEVTLISEVAIGETSVAKALNVEASLFSWLSAPLPKSDGNIGHSGPENFCCGRSPGDRPILGMVASHWNDDGPSQILPKWWDRNGIPNSTNKYKEDQKVSWHATPFEERLEKALSEETFISQRNQTSRTPPPDFSATDESDTALSQLQPSNLFKSVVSF</sequence>
<feature type="region of interest" description="Disordered" evidence="1">
    <location>
        <begin position="215"/>
        <end position="272"/>
    </location>
</feature>
<gene>
    <name evidence="2" type="ORF">ACH5RR_029445</name>
</gene>
<proteinExistence type="predicted"/>
<reference evidence="2 3" key="1">
    <citation type="submission" date="2024-11" db="EMBL/GenBank/DDBJ databases">
        <title>A near-complete genome assembly of Cinchona calisaya.</title>
        <authorList>
            <person name="Lian D.C."/>
            <person name="Zhao X.W."/>
            <person name="Wei L."/>
        </authorList>
    </citation>
    <scope>NUCLEOTIDE SEQUENCE [LARGE SCALE GENOMIC DNA]</scope>
    <source>
        <tissue evidence="2">Nenye</tissue>
    </source>
</reference>